<evidence type="ECO:0000259" key="1">
    <source>
        <dbReference type="PROSITE" id="PS50943"/>
    </source>
</evidence>
<sequence length="80" mass="9342">MEIKPHASDIDMYVIQSVKKRREEAQLKQIDLSQHLGMADSFVSNVESSKRRDKYNIRHLNELAKIFNCSPQDFLPKNPL</sequence>
<proteinExistence type="predicted"/>
<dbReference type="Proteomes" id="UP000240978">
    <property type="component" value="Unassembled WGS sequence"/>
</dbReference>
<feature type="domain" description="HTH cro/C1-type" evidence="1">
    <location>
        <begin position="18"/>
        <end position="74"/>
    </location>
</feature>
<dbReference type="SMART" id="SM00530">
    <property type="entry name" value="HTH_XRE"/>
    <property type="match status" value="1"/>
</dbReference>
<dbReference type="CDD" id="cd00093">
    <property type="entry name" value="HTH_XRE"/>
    <property type="match status" value="1"/>
</dbReference>
<dbReference type="GO" id="GO:0003677">
    <property type="term" value="F:DNA binding"/>
    <property type="evidence" value="ECO:0007669"/>
    <property type="project" value="InterPro"/>
</dbReference>
<evidence type="ECO:0000313" key="3">
    <source>
        <dbReference type="Proteomes" id="UP000240978"/>
    </source>
</evidence>
<dbReference type="RefSeq" id="WP_106605304.1">
    <property type="nucleotide sequence ID" value="NZ_PYGK01000017.1"/>
</dbReference>
<dbReference type="OrthoDB" id="1098513at2"/>
<dbReference type="AlphaFoldDB" id="A0A2P8FPT1"/>
<reference evidence="2 3" key="1">
    <citation type="submission" date="2018-03" db="EMBL/GenBank/DDBJ databases">
        <title>Genomic Encyclopedia of Archaeal and Bacterial Type Strains, Phase II (KMG-II): from individual species to whole genera.</title>
        <authorList>
            <person name="Goeker M."/>
        </authorList>
    </citation>
    <scope>NUCLEOTIDE SEQUENCE [LARGE SCALE GENOMIC DNA]</scope>
    <source>
        <strain evidence="2 3">DSM 18107</strain>
    </source>
</reference>
<protein>
    <submittedName>
        <fullName evidence="2">Helix-turn-helix protein</fullName>
    </submittedName>
</protein>
<dbReference type="Gene3D" id="1.10.260.40">
    <property type="entry name" value="lambda repressor-like DNA-binding domains"/>
    <property type="match status" value="1"/>
</dbReference>
<dbReference type="SUPFAM" id="SSF47413">
    <property type="entry name" value="lambda repressor-like DNA-binding domains"/>
    <property type="match status" value="1"/>
</dbReference>
<dbReference type="InterPro" id="IPR010982">
    <property type="entry name" value="Lambda_DNA-bd_dom_sf"/>
</dbReference>
<dbReference type="Pfam" id="PF01381">
    <property type="entry name" value="HTH_3"/>
    <property type="match status" value="1"/>
</dbReference>
<dbReference type="PROSITE" id="PS50943">
    <property type="entry name" value="HTH_CROC1"/>
    <property type="match status" value="1"/>
</dbReference>
<keyword evidence="3" id="KW-1185">Reference proteome</keyword>
<comment type="caution">
    <text evidence="2">The sequence shown here is derived from an EMBL/GenBank/DDBJ whole genome shotgun (WGS) entry which is preliminary data.</text>
</comment>
<dbReference type="InterPro" id="IPR001387">
    <property type="entry name" value="Cro/C1-type_HTH"/>
</dbReference>
<evidence type="ECO:0000313" key="2">
    <source>
        <dbReference type="EMBL" id="PSL23707.1"/>
    </source>
</evidence>
<gene>
    <name evidence="2" type="ORF">CLV42_11763</name>
</gene>
<dbReference type="EMBL" id="PYGK01000017">
    <property type="protein sequence ID" value="PSL23707.1"/>
    <property type="molecule type" value="Genomic_DNA"/>
</dbReference>
<organism evidence="2 3">
    <name type="scientific">Chitinophaga ginsengisoli</name>
    <dbReference type="NCBI Taxonomy" id="363837"/>
    <lineage>
        <taxon>Bacteria</taxon>
        <taxon>Pseudomonadati</taxon>
        <taxon>Bacteroidota</taxon>
        <taxon>Chitinophagia</taxon>
        <taxon>Chitinophagales</taxon>
        <taxon>Chitinophagaceae</taxon>
        <taxon>Chitinophaga</taxon>
    </lineage>
</organism>
<name>A0A2P8FPT1_9BACT</name>
<accession>A0A2P8FPT1</accession>